<keyword evidence="1" id="KW-0238">DNA-binding</keyword>
<accession>A0A0F8Z9V2</accession>
<evidence type="ECO:0000256" key="1">
    <source>
        <dbReference type="ARBA" id="ARBA00023125"/>
    </source>
</evidence>
<dbReference type="Gene3D" id="1.10.150.130">
    <property type="match status" value="1"/>
</dbReference>
<dbReference type="AlphaFoldDB" id="A0A0F8Z9V2"/>
<feature type="domain" description="Core-binding (CB)" evidence="2">
    <location>
        <begin position="91"/>
        <end position="175"/>
    </location>
</feature>
<dbReference type="PROSITE" id="PS51900">
    <property type="entry name" value="CB"/>
    <property type="match status" value="1"/>
</dbReference>
<dbReference type="GO" id="GO:0003677">
    <property type="term" value="F:DNA binding"/>
    <property type="evidence" value="ECO:0007669"/>
    <property type="project" value="UniProtKB-KW"/>
</dbReference>
<dbReference type="Pfam" id="PF02899">
    <property type="entry name" value="Phage_int_SAM_1"/>
    <property type="match status" value="1"/>
</dbReference>
<dbReference type="InterPro" id="IPR010998">
    <property type="entry name" value="Integrase_recombinase_N"/>
</dbReference>
<comment type="caution">
    <text evidence="3">The sequence shown here is derived from an EMBL/GenBank/DDBJ whole genome shotgun (WGS) entry which is preliminary data.</text>
</comment>
<name>A0A0F8Z9V2_9ZZZZ</name>
<reference evidence="3" key="1">
    <citation type="journal article" date="2015" name="Nature">
        <title>Complex archaea that bridge the gap between prokaryotes and eukaryotes.</title>
        <authorList>
            <person name="Spang A."/>
            <person name="Saw J.H."/>
            <person name="Jorgensen S.L."/>
            <person name="Zaremba-Niedzwiedzka K."/>
            <person name="Martijn J."/>
            <person name="Lind A.E."/>
            <person name="van Eijk R."/>
            <person name="Schleper C."/>
            <person name="Guy L."/>
            <person name="Ettema T.J."/>
        </authorList>
    </citation>
    <scope>NUCLEOTIDE SEQUENCE</scope>
</reference>
<dbReference type="EMBL" id="LAZR01052538">
    <property type="protein sequence ID" value="KKK82725.1"/>
    <property type="molecule type" value="Genomic_DNA"/>
</dbReference>
<protein>
    <recommendedName>
        <fullName evidence="2">Core-binding (CB) domain-containing protein</fullName>
    </recommendedName>
</protein>
<dbReference type="InterPro" id="IPR004107">
    <property type="entry name" value="Integrase_SAM-like_N"/>
</dbReference>
<evidence type="ECO:0000313" key="3">
    <source>
        <dbReference type="EMBL" id="KKK82725.1"/>
    </source>
</evidence>
<sequence>FLIHCSKQGYPLSSLKKIAWVLLSVSNKLDVAHSERISRSAVEYAVDHRARVYKQPVLKTQSRKSRLYLIHVVTEWLRFSGAMEELQERRNPVTDNIQSYIKFMRYERGLSPATISFRQSQVTHFLKSLKYARSLKAISIHDVDTYLASRGRHGWSRRSLHTLSDALRSFFRYAESRAWTHGIASAINSPHIYEQEGLPLGPTWKEVKQVVDSFSSSRTSDIRDKAIVLLLAIYGLRAGEVRNPSCNSAQATMHPALSIGS</sequence>
<dbReference type="InterPro" id="IPR011010">
    <property type="entry name" value="DNA_brk_join_enz"/>
</dbReference>
<dbReference type="SUPFAM" id="SSF56349">
    <property type="entry name" value="DNA breaking-rejoining enzymes"/>
    <property type="match status" value="1"/>
</dbReference>
<organism evidence="3">
    <name type="scientific">marine sediment metagenome</name>
    <dbReference type="NCBI Taxonomy" id="412755"/>
    <lineage>
        <taxon>unclassified sequences</taxon>
        <taxon>metagenomes</taxon>
        <taxon>ecological metagenomes</taxon>
    </lineage>
</organism>
<dbReference type="InterPro" id="IPR044068">
    <property type="entry name" value="CB"/>
</dbReference>
<evidence type="ECO:0000259" key="2">
    <source>
        <dbReference type="PROSITE" id="PS51900"/>
    </source>
</evidence>
<feature type="non-terminal residue" evidence="3">
    <location>
        <position position="1"/>
    </location>
</feature>
<proteinExistence type="predicted"/>
<gene>
    <name evidence="3" type="ORF">LCGC14_2800530</name>
</gene>
<dbReference type="GO" id="GO:0015074">
    <property type="term" value="P:DNA integration"/>
    <property type="evidence" value="ECO:0007669"/>
    <property type="project" value="InterPro"/>
</dbReference>